<feature type="binding site" evidence="7">
    <location>
        <position position="175"/>
    </location>
    <ligand>
        <name>Zn(2+)</name>
        <dbReference type="ChEBI" id="CHEBI:29105"/>
    </ligand>
</feature>
<feature type="domain" description="Deacetylase sirtuin-type" evidence="8">
    <location>
        <begin position="19"/>
        <end position="301"/>
    </location>
</feature>
<feature type="binding site" evidence="7">
    <location>
        <position position="180"/>
    </location>
    <ligand>
        <name>Zn(2+)</name>
        <dbReference type="ChEBI" id="CHEBI:29105"/>
    </ligand>
</feature>
<dbReference type="GO" id="GO:0005634">
    <property type="term" value="C:nucleus"/>
    <property type="evidence" value="ECO:0007669"/>
    <property type="project" value="TreeGrafter"/>
</dbReference>
<accession>A0A183SVP9</accession>
<evidence type="ECO:0000313" key="10">
    <source>
        <dbReference type="Proteomes" id="UP000275846"/>
    </source>
</evidence>
<keyword evidence="2 7" id="KW-0479">Metal-binding</keyword>
<dbReference type="SUPFAM" id="SSF52467">
    <property type="entry name" value="DHS-like NAD/FAD-binding domain"/>
    <property type="match status" value="1"/>
</dbReference>
<feature type="binding site" evidence="7">
    <location>
        <position position="139"/>
    </location>
    <ligand>
        <name>Zn(2+)</name>
        <dbReference type="ChEBI" id="CHEBI:29105"/>
    </ligand>
</feature>
<evidence type="ECO:0000313" key="9">
    <source>
        <dbReference type="EMBL" id="VDL94682.1"/>
    </source>
</evidence>
<reference evidence="11" key="1">
    <citation type="submission" date="2016-06" db="UniProtKB">
        <authorList>
            <consortium name="WormBaseParasite"/>
        </authorList>
    </citation>
    <scope>IDENTIFICATION</scope>
</reference>
<keyword evidence="10" id="KW-1185">Reference proteome</keyword>
<dbReference type="WBParaSite" id="SSLN_0000862701-mRNA-1">
    <property type="protein sequence ID" value="SSLN_0000862701-mRNA-1"/>
    <property type="gene ID" value="SSLN_0000862701"/>
</dbReference>
<proteinExistence type="predicted"/>
<feature type="active site" description="Proton acceptor" evidence="7">
    <location>
        <position position="131"/>
    </location>
</feature>
<dbReference type="AlphaFoldDB" id="A0A183SVP9"/>
<dbReference type="InterPro" id="IPR050134">
    <property type="entry name" value="NAD-dep_sirtuin_deacylases"/>
</dbReference>
<evidence type="ECO:0000256" key="3">
    <source>
        <dbReference type="ARBA" id="ARBA00022833"/>
    </source>
</evidence>
<dbReference type="PROSITE" id="PS50305">
    <property type="entry name" value="SIRTUIN"/>
    <property type="match status" value="1"/>
</dbReference>
<dbReference type="STRING" id="70667.A0A183SVP9"/>
<keyword evidence="1" id="KW-0808">Transferase</keyword>
<organism evidence="11">
    <name type="scientific">Schistocephalus solidus</name>
    <name type="common">Tapeworm</name>
    <dbReference type="NCBI Taxonomy" id="70667"/>
    <lineage>
        <taxon>Eukaryota</taxon>
        <taxon>Metazoa</taxon>
        <taxon>Spiralia</taxon>
        <taxon>Lophotrochozoa</taxon>
        <taxon>Platyhelminthes</taxon>
        <taxon>Cestoda</taxon>
        <taxon>Eucestoda</taxon>
        <taxon>Diphyllobothriidea</taxon>
        <taxon>Diphyllobothriidae</taxon>
        <taxon>Schistocephalus</taxon>
    </lineage>
</organism>
<reference evidence="9 10" key="2">
    <citation type="submission" date="2018-11" db="EMBL/GenBank/DDBJ databases">
        <authorList>
            <consortium name="Pathogen Informatics"/>
        </authorList>
    </citation>
    <scope>NUCLEOTIDE SEQUENCE [LARGE SCALE GENOMIC DNA]</scope>
    <source>
        <strain evidence="9 10">NST_G2</strain>
    </source>
</reference>
<evidence type="ECO:0000256" key="5">
    <source>
        <dbReference type="ARBA" id="ARBA00048378"/>
    </source>
</evidence>
<evidence type="ECO:0000256" key="2">
    <source>
        <dbReference type="ARBA" id="ARBA00022723"/>
    </source>
</evidence>
<dbReference type="Proteomes" id="UP000275846">
    <property type="component" value="Unassembled WGS sequence"/>
</dbReference>
<dbReference type="Pfam" id="PF02146">
    <property type="entry name" value="SIR2"/>
    <property type="match status" value="1"/>
</dbReference>
<evidence type="ECO:0000313" key="11">
    <source>
        <dbReference type="WBParaSite" id="SSLN_0000862701-mRNA-1"/>
    </source>
</evidence>
<dbReference type="GO" id="GO:0046872">
    <property type="term" value="F:metal ion binding"/>
    <property type="evidence" value="ECO:0007669"/>
    <property type="project" value="UniProtKB-KW"/>
</dbReference>
<keyword evidence="4" id="KW-0520">NAD</keyword>
<dbReference type="PANTHER" id="PTHR11085">
    <property type="entry name" value="NAD-DEPENDENT PROTEIN DEACYLASE SIRTUIN-5, MITOCHONDRIAL-RELATED"/>
    <property type="match status" value="1"/>
</dbReference>
<dbReference type="InterPro" id="IPR026590">
    <property type="entry name" value="Ssirtuin_cat_dom"/>
</dbReference>
<feature type="binding site" evidence="7">
    <location>
        <position position="142"/>
    </location>
    <ligand>
        <name>Zn(2+)</name>
        <dbReference type="ChEBI" id="CHEBI:29105"/>
    </ligand>
</feature>
<evidence type="ECO:0000256" key="1">
    <source>
        <dbReference type="ARBA" id="ARBA00022679"/>
    </source>
</evidence>
<dbReference type="EMBL" id="UYSU01034580">
    <property type="protein sequence ID" value="VDL94682.1"/>
    <property type="molecule type" value="Genomic_DNA"/>
</dbReference>
<evidence type="ECO:0000259" key="8">
    <source>
        <dbReference type="PROSITE" id="PS50305"/>
    </source>
</evidence>
<dbReference type="Gene3D" id="3.40.50.1220">
    <property type="entry name" value="TPP-binding domain"/>
    <property type="match status" value="1"/>
</dbReference>
<keyword evidence="3 7" id="KW-0862">Zinc</keyword>
<comment type="catalytic activity">
    <reaction evidence="5">
        <text>N(6)-hexadecanoyl-L-lysyl-[protein] + NAD(+) + H2O = 2''-O-hexadecanoyl-ADP-D-ribose + nicotinamide + L-lysyl-[protein]</text>
        <dbReference type="Rhea" id="RHEA:70563"/>
        <dbReference type="Rhea" id="RHEA-COMP:9752"/>
        <dbReference type="Rhea" id="RHEA-COMP:14175"/>
        <dbReference type="ChEBI" id="CHEBI:15377"/>
        <dbReference type="ChEBI" id="CHEBI:17154"/>
        <dbReference type="ChEBI" id="CHEBI:29969"/>
        <dbReference type="ChEBI" id="CHEBI:57540"/>
        <dbReference type="ChEBI" id="CHEBI:138936"/>
        <dbReference type="ChEBI" id="CHEBI:189673"/>
    </reaction>
    <physiologicalReaction direction="left-to-right" evidence="5">
        <dbReference type="Rhea" id="RHEA:70564"/>
    </physiologicalReaction>
</comment>
<gene>
    <name evidence="9" type="ORF">SSLN_LOCUS8297</name>
</gene>
<name>A0A183SVP9_SCHSO</name>
<protein>
    <submittedName>
        <fullName evidence="11">Deacetylase sirtuin-type domain-containing protein</fullName>
    </submittedName>
</protein>
<evidence type="ECO:0000256" key="7">
    <source>
        <dbReference type="PROSITE-ProRule" id="PRU00236"/>
    </source>
</evidence>
<dbReference type="OrthoDB" id="420264at2759"/>
<dbReference type="InterPro" id="IPR003000">
    <property type="entry name" value="Sirtuin"/>
</dbReference>
<dbReference type="InterPro" id="IPR029035">
    <property type="entry name" value="DHS-like_NAD/FAD-binding_dom"/>
</dbReference>
<sequence length="328" mass="36696">MFDWNSVKSALHLGSGSEDALPSLNLEGVAKIISEGKVSNIVTMVGAGISTAIIPTAPCIAAGIPDFRSPSTGIYDNLEEYNLPYPMAPTTAHYFIRLLHEKGLLRRHFTQNVDTLERISGLPTEKIVEAHGSFYTGHCRKCRRLYDFEYMKSMRCFTYDFILVDEIMAKRVPICTAGDCSGVVKPDVVFFGESLPSEFTHAINKDFRKCDLLIIMGTSLTVLPFCGLVNCTNSGVPRLYINREYSEGSNSGFLSFVLTWMVARFKRKPLKWGQPGNKTDIFVQDDADNAVLTLAELLGWKEELLKIQKTRNDELEEQFAKERAKTPG</sequence>
<dbReference type="GO" id="GO:0017136">
    <property type="term" value="F:histone deacetylase activity, NAD-dependent"/>
    <property type="evidence" value="ECO:0007669"/>
    <property type="project" value="TreeGrafter"/>
</dbReference>
<evidence type="ECO:0000256" key="6">
    <source>
        <dbReference type="ARBA" id="ARBA00048905"/>
    </source>
</evidence>
<dbReference type="PANTHER" id="PTHR11085:SF6">
    <property type="entry name" value="NAD-DEPENDENT PROTEIN DEACETYLASE SIRTUIN-2"/>
    <property type="match status" value="1"/>
</dbReference>
<dbReference type="GO" id="GO:0070403">
    <property type="term" value="F:NAD+ binding"/>
    <property type="evidence" value="ECO:0007669"/>
    <property type="project" value="InterPro"/>
</dbReference>
<comment type="catalytic activity">
    <reaction evidence="6">
        <text>N(6)-tetradecanoyl-L-lysyl-[protein] + NAD(+) + H2O = 2''-O-tetradecanoyl-ADP-D-ribose + nicotinamide + L-lysyl-[protein]</text>
        <dbReference type="Rhea" id="RHEA:70567"/>
        <dbReference type="Rhea" id="RHEA-COMP:9752"/>
        <dbReference type="Rhea" id="RHEA-COMP:15437"/>
        <dbReference type="ChEBI" id="CHEBI:15377"/>
        <dbReference type="ChEBI" id="CHEBI:17154"/>
        <dbReference type="ChEBI" id="CHEBI:29969"/>
        <dbReference type="ChEBI" id="CHEBI:57540"/>
        <dbReference type="ChEBI" id="CHEBI:141129"/>
        <dbReference type="ChEBI" id="CHEBI:189674"/>
    </reaction>
    <physiologicalReaction direction="left-to-right" evidence="6">
        <dbReference type="Rhea" id="RHEA:70568"/>
    </physiologicalReaction>
</comment>
<evidence type="ECO:0000256" key="4">
    <source>
        <dbReference type="ARBA" id="ARBA00023027"/>
    </source>
</evidence>